<organism evidence="1 2">
    <name type="scientific">Penicillium coprophilum</name>
    <dbReference type="NCBI Taxonomy" id="36646"/>
    <lineage>
        <taxon>Eukaryota</taxon>
        <taxon>Fungi</taxon>
        <taxon>Dikarya</taxon>
        <taxon>Ascomycota</taxon>
        <taxon>Pezizomycotina</taxon>
        <taxon>Eurotiomycetes</taxon>
        <taxon>Eurotiomycetidae</taxon>
        <taxon>Eurotiales</taxon>
        <taxon>Aspergillaceae</taxon>
        <taxon>Penicillium</taxon>
    </lineage>
</organism>
<dbReference type="Proteomes" id="UP000191500">
    <property type="component" value="Unassembled WGS sequence"/>
</dbReference>
<reference evidence="2" key="1">
    <citation type="journal article" date="2017" name="Nat. Microbiol.">
        <title>Global analysis of biosynthetic gene clusters reveals vast potential of secondary metabolite production in Penicillium species.</title>
        <authorList>
            <person name="Nielsen J.C."/>
            <person name="Grijseels S."/>
            <person name="Prigent S."/>
            <person name="Ji B."/>
            <person name="Dainat J."/>
            <person name="Nielsen K.F."/>
            <person name="Frisvad J.C."/>
            <person name="Workman M."/>
            <person name="Nielsen J."/>
        </authorList>
    </citation>
    <scope>NUCLEOTIDE SEQUENCE [LARGE SCALE GENOMIC DNA]</scope>
    <source>
        <strain evidence="2">IBT 31321</strain>
    </source>
</reference>
<proteinExistence type="predicted"/>
<protein>
    <recommendedName>
        <fullName evidence="3">Transcription factor domain-containing protein</fullName>
    </recommendedName>
</protein>
<accession>A0A1V6UC27</accession>
<name>A0A1V6UC27_9EURO</name>
<keyword evidence="2" id="KW-1185">Reference proteome</keyword>
<dbReference type="Pfam" id="PF11951">
    <property type="entry name" value="Fungal_trans_2"/>
    <property type="match status" value="1"/>
</dbReference>
<evidence type="ECO:0008006" key="3">
    <source>
        <dbReference type="Google" id="ProtNLM"/>
    </source>
</evidence>
<dbReference type="InterPro" id="IPR021858">
    <property type="entry name" value="Fun_TF"/>
</dbReference>
<comment type="caution">
    <text evidence="1">The sequence shown here is derived from an EMBL/GenBank/DDBJ whole genome shotgun (WGS) entry which is preliminary data.</text>
</comment>
<sequence length="498" mass="56588">MKKNLSVGDVSRQVGNVTDLLTYLLRWRYSDHLNNYSSRQRLVQCDVIDPGSSTPLFGSHSLDEGTIRRMHHSEKTDGIPLLPCQNFPLTYPLAESWNTHFIPFVIDNFRLSFQMAKSIYSTSHDVLSKAEEKSALYQACNAVARAYMANITRTSKAKSDRAKAYGFALMAIRSAIQDPYQCKSDNTLLAIWLLGLYELLLGLQNGTDLVATPGWHIHNQVLSELIRLRGPEQFTTRKGRNLFIIIFSNVQTQVLMSGKECKEASTWFVLFHKYCEPSEYAMLRACIFSHHCARICSRIRALVDAGDLDEVLSSSPSILQDMEEVEQTTQPLSHEKSVVDYVVDPPMTPYAGPKHVYPCYVGVNVLQGNFRMRLSYAVLEFLGYACKAPDCTPHQRMLFKRYQRRCVEEIQALVVKVSHILNMLPEGVSNELLDQSQRVADELGANTVQNLIEKPREPSTPAVRAYLDFQRPMNGKSTLLFKHEDRGMSILRFRFGET</sequence>
<dbReference type="PANTHER" id="PTHR38791">
    <property type="entry name" value="ZN(II)2CYS6 TRANSCRIPTION FACTOR (EUROFUNG)-RELATED-RELATED"/>
    <property type="match status" value="1"/>
</dbReference>
<evidence type="ECO:0000313" key="1">
    <source>
        <dbReference type="EMBL" id="OQE36005.1"/>
    </source>
</evidence>
<dbReference type="InterPro" id="IPR053175">
    <property type="entry name" value="DHMBA_Reg_Transcription_Factor"/>
</dbReference>
<gene>
    <name evidence="1" type="ORF">PENCOP_c012G01959</name>
</gene>
<dbReference type="AlphaFoldDB" id="A0A1V6UC27"/>
<dbReference type="EMBL" id="MDDG01000012">
    <property type="protein sequence ID" value="OQE36005.1"/>
    <property type="molecule type" value="Genomic_DNA"/>
</dbReference>
<evidence type="ECO:0000313" key="2">
    <source>
        <dbReference type="Proteomes" id="UP000191500"/>
    </source>
</evidence>